<evidence type="ECO:0000313" key="7">
    <source>
        <dbReference type="Proteomes" id="UP000288805"/>
    </source>
</evidence>
<dbReference type="InterPro" id="IPR003653">
    <property type="entry name" value="Peptidase_C48_C"/>
</dbReference>
<dbReference type="AlphaFoldDB" id="A0A438JWJ2"/>
<feature type="domain" description="Ubiquitin-like protease family profile" evidence="5">
    <location>
        <begin position="16"/>
        <end position="102"/>
    </location>
</feature>
<dbReference type="SUPFAM" id="SSF54001">
    <property type="entry name" value="Cysteine proteinases"/>
    <property type="match status" value="1"/>
</dbReference>
<keyword evidence="4" id="KW-0732">Signal</keyword>
<comment type="similarity">
    <text evidence="1">Belongs to the peptidase C48 family.</text>
</comment>
<evidence type="ECO:0000256" key="1">
    <source>
        <dbReference type="ARBA" id="ARBA00005234"/>
    </source>
</evidence>
<feature type="signal peptide" evidence="4">
    <location>
        <begin position="1"/>
        <end position="26"/>
    </location>
</feature>
<evidence type="ECO:0000313" key="6">
    <source>
        <dbReference type="EMBL" id="RVX13331.1"/>
    </source>
</evidence>
<accession>A0A438JWJ2</accession>
<keyword evidence="2" id="KW-0645">Protease</keyword>
<proteinExistence type="inferred from homology"/>
<dbReference type="Pfam" id="PF02902">
    <property type="entry name" value="Peptidase_C48"/>
    <property type="match status" value="1"/>
</dbReference>
<name>A0A438JWJ2_VITVI</name>
<protein>
    <recommendedName>
        <fullName evidence="5">Ubiquitin-like protease family profile domain-containing protein</fullName>
    </recommendedName>
</protein>
<dbReference type="GO" id="GO:0006508">
    <property type="term" value="P:proteolysis"/>
    <property type="evidence" value="ECO:0007669"/>
    <property type="project" value="UniProtKB-KW"/>
</dbReference>
<evidence type="ECO:0000256" key="3">
    <source>
        <dbReference type="ARBA" id="ARBA00022801"/>
    </source>
</evidence>
<dbReference type="Gene3D" id="3.40.395.10">
    <property type="entry name" value="Adenoviral Proteinase, Chain A"/>
    <property type="match status" value="1"/>
</dbReference>
<keyword evidence="3" id="KW-0378">Hydrolase</keyword>
<dbReference type="GO" id="GO:0008234">
    <property type="term" value="F:cysteine-type peptidase activity"/>
    <property type="evidence" value="ECO:0007669"/>
    <property type="project" value="InterPro"/>
</dbReference>
<dbReference type="InterPro" id="IPR038765">
    <property type="entry name" value="Papain-like_cys_pep_sf"/>
</dbReference>
<evidence type="ECO:0000256" key="4">
    <source>
        <dbReference type="SAM" id="SignalP"/>
    </source>
</evidence>
<dbReference type="Proteomes" id="UP000288805">
    <property type="component" value="Unassembled WGS sequence"/>
</dbReference>
<comment type="caution">
    <text evidence="6">The sequence shown here is derived from an EMBL/GenBank/DDBJ whole genome shotgun (WGS) entry which is preliminary data.</text>
</comment>
<evidence type="ECO:0000259" key="5">
    <source>
        <dbReference type="Pfam" id="PF02902"/>
    </source>
</evidence>
<feature type="chain" id="PRO_5019482747" description="Ubiquitin-like protease family profile domain-containing protein" evidence="4">
    <location>
        <begin position="27"/>
        <end position="146"/>
    </location>
</feature>
<dbReference type="EMBL" id="QGNW01000024">
    <property type="protein sequence ID" value="RVX13331.1"/>
    <property type="molecule type" value="Genomic_DNA"/>
</dbReference>
<evidence type="ECO:0000256" key="2">
    <source>
        <dbReference type="ARBA" id="ARBA00022670"/>
    </source>
</evidence>
<sequence>MSMLTRWIPMFNAWICIFIASRRVQLLDSRPGRKKTMLSGVQQNLAKVVLWLVAHKKEVSPYDLRTFNFITPDIPLHPNEHDCGVFVMKFMELWLMGGFSKSIDVVREIETLQVEDHREYVVLSTKCTLRPCPERLKGIVICDKTV</sequence>
<reference evidence="6 7" key="1">
    <citation type="journal article" date="2018" name="PLoS Genet.">
        <title>Population sequencing reveals clonal diversity and ancestral inbreeding in the grapevine cultivar Chardonnay.</title>
        <authorList>
            <person name="Roach M.J."/>
            <person name="Johnson D.L."/>
            <person name="Bohlmann J."/>
            <person name="van Vuuren H.J."/>
            <person name="Jones S.J."/>
            <person name="Pretorius I.S."/>
            <person name="Schmidt S.A."/>
            <person name="Borneman A.R."/>
        </authorList>
    </citation>
    <scope>NUCLEOTIDE SEQUENCE [LARGE SCALE GENOMIC DNA]</scope>
    <source>
        <strain evidence="7">cv. Chardonnay</strain>
        <tissue evidence="6">Leaf</tissue>
    </source>
</reference>
<gene>
    <name evidence="6" type="ORF">CK203_021129</name>
</gene>
<organism evidence="6 7">
    <name type="scientific">Vitis vinifera</name>
    <name type="common">Grape</name>
    <dbReference type="NCBI Taxonomy" id="29760"/>
    <lineage>
        <taxon>Eukaryota</taxon>
        <taxon>Viridiplantae</taxon>
        <taxon>Streptophyta</taxon>
        <taxon>Embryophyta</taxon>
        <taxon>Tracheophyta</taxon>
        <taxon>Spermatophyta</taxon>
        <taxon>Magnoliopsida</taxon>
        <taxon>eudicotyledons</taxon>
        <taxon>Gunneridae</taxon>
        <taxon>Pentapetalae</taxon>
        <taxon>rosids</taxon>
        <taxon>Vitales</taxon>
        <taxon>Vitaceae</taxon>
        <taxon>Viteae</taxon>
        <taxon>Vitis</taxon>
    </lineage>
</organism>